<keyword evidence="2" id="KW-1185">Reference proteome</keyword>
<comment type="caution">
    <text evidence="1">The sequence shown here is derived from an EMBL/GenBank/DDBJ whole genome shotgun (WGS) entry which is preliminary data.</text>
</comment>
<protein>
    <submittedName>
        <fullName evidence="1">Uncharacterized protein</fullName>
    </submittedName>
</protein>
<proteinExistence type="predicted"/>
<organism evidence="1 2">
    <name type="scientific">Aspergillus melleus</name>
    <dbReference type="NCBI Taxonomy" id="138277"/>
    <lineage>
        <taxon>Eukaryota</taxon>
        <taxon>Fungi</taxon>
        <taxon>Dikarya</taxon>
        <taxon>Ascomycota</taxon>
        <taxon>Pezizomycotina</taxon>
        <taxon>Eurotiomycetes</taxon>
        <taxon>Eurotiomycetidae</taxon>
        <taxon>Eurotiales</taxon>
        <taxon>Aspergillaceae</taxon>
        <taxon>Aspergillus</taxon>
        <taxon>Aspergillus subgen. Circumdati</taxon>
    </lineage>
</organism>
<evidence type="ECO:0000313" key="2">
    <source>
        <dbReference type="Proteomes" id="UP001177260"/>
    </source>
</evidence>
<gene>
    <name evidence="1" type="ORF">N8T08_009673</name>
</gene>
<evidence type="ECO:0000313" key="1">
    <source>
        <dbReference type="EMBL" id="KAK1141016.1"/>
    </source>
</evidence>
<name>A0ACC3ATX0_9EURO</name>
<accession>A0ACC3ATX0</accession>
<dbReference type="EMBL" id="JAOPJF010000071">
    <property type="protein sequence ID" value="KAK1141016.1"/>
    <property type="molecule type" value="Genomic_DNA"/>
</dbReference>
<dbReference type="Proteomes" id="UP001177260">
    <property type="component" value="Unassembled WGS sequence"/>
</dbReference>
<reference evidence="1 2" key="1">
    <citation type="journal article" date="2023" name="ACS Omega">
        <title>Identification of the Neoaspergillic Acid Biosynthesis Gene Cluster by Establishing an In Vitro CRISPR-Ribonucleoprotein Genetic System in Aspergillus melleus.</title>
        <authorList>
            <person name="Yuan B."/>
            <person name="Grau M.F."/>
            <person name="Murata R.M."/>
            <person name="Torok T."/>
            <person name="Venkateswaran K."/>
            <person name="Stajich J.E."/>
            <person name="Wang C.C.C."/>
        </authorList>
    </citation>
    <scope>NUCLEOTIDE SEQUENCE [LARGE SCALE GENOMIC DNA]</scope>
    <source>
        <strain evidence="1 2">IMV 1140</strain>
    </source>
</reference>
<sequence length="269" mass="30823">MSFGFSIGDFVAIIDHANKIRKQFVEAPAQFSAISNEVRNLSFVMQDVEVDLFSKFLDDRQKEELCRIAESCRCVLVEIVAMIANYTELGFNSDRKGKTVKRAWKRLRWKPADVLDLRSRLISNVGLLNAFNGQITHKSLAKLVRHQDNQERQAILDWLSPMTYGAKQHDYISRRQPGTGQWLLDSPELQDWLIKPKQTLFCPGVPGAGKTIFSSVLIDELQSLYGHRCDIGVAFIYCNFQRQKSRARRVYWQTFSGNLCTVKNPCQSV</sequence>